<keyword evidence="2" id="KW-0732">Signal</keyword>
<comment type="caution">
    <text evidence="3">The sequence shown here is derived from an EMBL/GenBank/DDBJ whole genome shotgun (WGS) entry which is preliminary data.</text>
</comment>
<reference evidence="4" key="1">
    <citation type="journal article" date="2019" name="Int. J. Syst. Evol. Microbiol.">
        <title>The Global Catalogue of Microorganisms (GCM) 10K type strain sequencing project: providing services to taxonomists for standard genome sequencing and annotation.</title>
        <authorList>
            <consortium name="The Broad Institute Genomics Platform"/>
            <consortium name="The Broad Institute Genome Sequencing Center for Infectious Disease"/>
            <person name="Wu L."/>
            <person name="Ma J."/>
        </authorList>
    </citation>
    <scope>NUCLEOTIDE SEQUENCE [LARGE SCALE GENOMIC DNA]</scope>
    <source>
        <strain evidence="4">CCUG 52468</strain>
    </source>
</reference>
<evidence type="ECO:0000256" key="2">
    <source>
        <dbReference type="SAM" id="SignalP"/>
    </source>
</evidence>
<dbReference type="PROSITE" id="PS51257">
    <property type="entry name" value="PROKAR_LIPOPROTEIN"/>
    <property type="match status" value="1"/>
</dbReference>
<organism evidence="3 4">
    <name type="scientific">Sphingobacterium daejeonense</name>
    <dbReference type="NCBI Taxonomy" id="371142"/>
    <lineage>
        <taxon>Bacteria</taxon>
        <taxon>Pseudomonadati</taxon>
        <taxon>Bacteroidota</taxon>
        <taxon>Sphingobacteriia</taxon>
        <taxon>Sphingobacteriales</taxon>
        <taxon>Sphingobacteriaceae</taxon>
        <taxon>Sphingobacterium</taxon>
    </lineage>
</organism>
<feature type="chain" id="PRO_5045654526" description="Collagen triple helix repeat (20 copies)" evidence="2">
    <location>
        <begin position="23"/>
        <end position="302"/>
    </location>
</feature>
<dbReference type="Proteomes" id="UP001597205">
    <property type="component" value="Unassembled WGS sequence"/>
</dbReference>
<gene>
    <name evidence="3" type="ORF">ACFQ2C_10885</name>
</gene>
<feature type="signal peptide" evidence="2">
    <location>
        <begin position="1"/>
        <end position="22"/>
    </location>
</feature>
<dbReference type="EMBL" id="JBHTKY010000015">
    <property type="protein sequence ID" value="MFD1166110.1"/>
    <property type="molecule type" value="Genomic_DNA"/>
</dbReference>
<accession>A0ABW3RLL5</accession>
<evidence type="ECO:0000256" key="1">
    <source>
        <dbReference type="SAM" id="MobiDB-lite"/>
    </source>
</evidence>
<protein>
    <recommendedName>
        <fullName evidence="5">Collagen triple helix repeat (20 copies)</fullName>
    </recommendedName>
</protein>
<keyword evidence="4" id="KW-1185">Reference proteome</keyword>
<proteinExistence type="predicted"/>
<feature type="region of interest" description="Disordered" evidence="1">
    <location>
        <begin position="24"/>
        <end position="47"/>
    </location>
</feature>
<evidence type="ECO:0000313" key="3">
    <source>
        <dbReference type="EMBL" id="MFD1166110.1"/>
    </source>
</evidence>
<sequence>MKTKILMILLALIIFGAGSCKKGDTGPIGPEGEKGDKGDKGDVGATGQKGADGSMFYSGTVVPAATLGKVGDFYFRTNTYDLYGPKSVAGWGKATNIKGEDGKDGRNGTNGTNGTNGKDGSQFLSGTSIPAATLGKVGDFYFNTAQMVLYGPKSATGWGVGTNLKAEARVMYSGWKTAVRTKDSIMDGTVVRIAHIYAPQITDAVIANSVVLMYLDYGGGLFPLPYTSRAGGRMSTITFKLKKSELVVYRMVYDGGALLNLGSFIKYRYVIIPGNLYMGMKDRNVDLRDPVAVEKAIKEMNE</sequence>
<evidence type="ECO:0008006" key="5">
    <source>
        <dbReference type="Google" id="ProtNLM"/>
    </source>
</evidence>
<feature type="compositionally biased region" description="Low complexity" evidence="1">
    <location>
        <begin position="107"/>
        <end position="120"/>
    </location>
</feature>
<feature type="region of interest" description="Disordered" evidence="1">
    <location>
        <begin position="94"/>
        <end position="122"/>
    </location>
</feature>
<feature type="compositionally biased region" description="Basic and acidic residues" evidence="1">
    <location>
        <begin position="31"/>
        <end position="42"/>
    </location>
</feature>
<evidence type="ECO:0000313" key="4">
    <source>
        <dbReference type="Proteomes" id="UP001597205"/>
    </source>
</evidence>
<name>A0ABW3RLL5_9SPHI</name>
<dbReference type="RefSeq" id="WP_380896549.1">
    <property type="nucleotide sequence ID" value="NZ_JBHTKY010000015.1"/>
</dbReference>